<feature type="transmembrane region" description="Helical" evidence="1">
    <location>
        <begin position="16"/>
        <end position="36"/>
    </location>
</feature>
<keyword evidence="1" id="KW-0812">Transmembrane</keyword>
<dbReference type="Proteomes" id="UP001570511">
    <property type="component" value="Unassembled WGS sequence"/>
</dbReference>
<keyword evidence="1" id="KW-1133">Transmembrane helix</keyword>
<evidence type="ECO:0000256" key="1">
    <source>
        <dbReference type="SAM" id="Phobius"/>
    </source>
</evidence>
<dbReference type="EMBL" id="JBGNYA010000001">
    <property type="protein sequence ID" value="MFA1611789.1"/>
    <property type="molecule type" value="Genomic_DNA"/>
</dbReference>
<sequence>MATLGAQSTSADRRFAIGWVGMALVMSLAIATIDFLPLPLETVYVFAAGVTLRESLGLLFWLVRN</sequence>
<keyword evidence="3" id="KW-1185">Reference proteome</keyword>
<keyword evidence="1" id="KW-0472">Membrane</keyword>
<evidence type="ECO:0000313" key="3">
    <source>
        <dbReference type="Proteomes" id="UP001570511"/>
    </source>
</evidence>
<dbReference type="RefSeq" id="WP_372390168.1">
    <property type="nucleotide sequence ID" value="NZ_JBGNYA010000001.1"/>
</dbReference>
<gene>
    <name evidence="2" type="ORF">OS889_12315</name>
</gene>
<proteinExistence type="predicted"/>
<feature type="transmembrane region" description="Helical" evidence="1">
    <location>
        <begin position="42"/>
        <end position="63"/>
    </location>
</feature>
<protein>
    <submittedName>
        <fullName evidence="2">Uncharacterized protein</fullName>
    </submittedName>
</protein>
<evidence type="ECO:0000313" key="2">
    <source>
        <dbReference type="EMBL" id="MFA1611789.1"/>
    </source>
</evidence>
<reference evidence="2 3" key="1">
    <citation type="submission" date="2024-08" db="EMBL/GenBank/DDBJ databases">
        <title>Halobellus sp. MBLA0158 whole genome sequence.</title>
        <authorList>
            <person name="Hwang C.Y."/>
            <person name="Cho E.-S."/>
            <person name="Seo M.-J."/>
        </authorList>
    </citation>
    <scope>NUCLEOTIDE SEQUENCE [LARGE SCALE GENOMIC DNA]</scope>
    <source>
        <strain evidence="2 3">MBLA0158</strain>
    </source>
</reference>
<name>A0ABD5MGT4_9EURY</name>
<organism evidence="2 3">
    <name type="scientific">Halobellus rubicundus</name>
    <dbReference type="NCBI Taxonomy" id="2996466"/>
    <lineage>
        <taxon>Archaea</taxon>
        <taxon>Methanobacteriati</taxon>
        <taxon>Methanobacteriota</taxon>
        <taxon>Stenosarchaea group</taxon>
        <taxon>Halobacteria</taxon>
        <taxon>Halobacteriales</taxon>
        <taxon>Haloferacaceae</taxon>
        <taxon>Halobellus</taxon>
    </lineage>
</organism>
<dbReference type="AlphaFoldDB" id="A0ABD5MGT4"/>
<accession>A0ABD5MGT4</accession>
<comment type="caution">
    <text evidence="2">The sequence shown here is derived from an EMBL/GenBank/DDBJ whole genome shotgun (WGS) entry which is preliminary data.</text>
</comment>